<keyword evidence="1" id="KW-0677">Repeat</keyword>
<evidence type="ECO:0000313" key="5">
    <source>
        <dbReference type="Proteomes" id="UP000199568"/>
    </source>
</evidence>
<evidence type="ECO:0000259" key="3">
    <source>
        <dbReference type="PROSITE" id="PS51272"/>
    </source>
</evidence>
<reference evidence="4 5" key="1">
    <citation type="submission" date="2016-10" db="EMBL/GenBank/DDBJ databases">
        <authorList>
            <person name="de Groot N.N."/>
        </authorList>
    </citation>
    <scope>NUCLEOTIDE SEQUENCE [LARGE SCALE GENOMIC DNA]</scope>
    <source>
        <strain evidence="4 5">DSM 18979</strain>
    </source>
</reference>
<evidence type="ECO:0000313" key="4">
    <source>
        <dbReference type="EMBL" id="SET01109.1"/>
    </source>
</evidence>
<dbReference type="Proteomes" id="UP000199568">
    <property type="component" value="Unassembled WGS sequence"/>
</dbReference>
<feature type="signal peptide" evidence="2">
    <location>
        <begin position="1"/>
        <end position="28"/>
    </location>
</feature>
<feature type="chain" id="PRO_5011709524" evidence="2">
    <location>
        <begin position="29"/>
        <end position="581"/>
    </location>
</feature>
<evidence type="ECO:0000256" key="2">
    <source>
        <dbReference type="SAM" id="SignalP"/>
    </source>
</evidence>
<keyword evidence="2" id="KW-0732">Signal</keyword>
<dbReference type="Pfam" id="PF00395">
    <property type="entry name" value="SLH"/>
    <property type="match status" value="2"/>
</dbReference>
<feature type="domain" description="SLH" evidence="3">
    <location>
        <begin position="94"/>
        <end position="157"/>
    </location>
</feature>
<dbReference type="AlphaFoldDB" id="A0A1I0B406"/>
<proteinExistence type="predicted"/>
<feature type="domain" description="SLH" evidence="3">
    <location>
        <begin position="495"/>
        <end position="558"/>
    </location>
</feature>
<dbReference type="Pfam" id="PF12733">
    <property type="entry name" value="Cadherin-like"/>
    <property type="match status" value="2"/>
</dbReference>
<dbReference type="OrthoDB" id="1699243at2"/>
<dbReference type="EMBL" id="FOHU01000003">
    <property type="protein sequence ID" value="SET01109.1"/>
    <property type="molecule type" value="Genomic_DNA"/>
</dbReference>
<dbReference type="STRING" id="426128.SAMN05660297_01189"/>
<organism evidence="4 5">
    <name type="scientific">Natronincola peptidivorans</name>
    <dbReference type="NCBI Taxonomy" id="426128"/>
    <lineage>
        <taxon>Bacteria</taxon>
        <taxon>Bacillati</taxon>
        <taxon>Bacillota</taxon>
        <taxon>Clostridia</taxon>
        <taxon>Peptostreptococcales</taxon>
        <taxon>Natronincolaceae</taxon>
        <taxon>Natronincola</taxon>
    </lineage>
</organism>
<dbReference type="InterPro" id="IPR025883">
    <property type="entry name" value="Cadherin-like_domain"/>
</dbReference>
<dbReference type="InterPro" id="IPR001119">
    <property type="entry name" value="SLH_dom"/>
</dbReference>
<dbReference type="PROSITE" id="PS51272">
    <property type="entry name" value="SLH"/>
    <property type="match status" value="2"/>
</dbReference>
<gene>
    <name evidence="4" type="ORF">SAMN05660297_01189</name>
</gene>
<sequence length="581" mass="62714">MKQNLKQVTLITLIALLTNLFASFTAQAQEQFSYEQEARILYDLALYKGVSDTDFEPDLGGVLTKEKGVVMLLRLFGVEEAALALTDAEADEKLAMFTDAADVGLWAKKQVAYAVDKKYIKGLPDGSFRPKQALNGKLYCSMILQMLGYDGDFDYNTAATSLSQIGGLTSAQAIKFNSDTAINRDSLVGISFGSLQARTKAPDSKKVIEILIEKGIVDKQEAIVAGVIKGLSSLTISNGQLSPSFNPSIFQYTASVSSSVYSITVNASAEEGKVYVNDTLITEDGGSVNLSTGNTTITVSHRSQFDELSTDYYITMTREAPPISPSESSNNNLALLSISGGSLSPEFNTNITNYSVSVTSAVHHITATAELADASASLRINGIATANNTVSAPINLVVGENRVVVRVQAENGATKDYTVTVIKAPKPLSPKQYSYEKEARKIYDSTLFNGVSDTTFESDLGGVFTREQGIVMLLRIFGVEEEALALTDEEVDSKLALITDAADVTHWAKKQIAYAIDKGYVKVMPDGSFGPKQVLNARAYSSMILQMLGYDGDFNYRTAALSLAKKAVLQLNKQKTLIVTL</sequence>
<evidence type="ECO:0000256" key="1">
    <source>
        <dbReference type="ARBA" id="ARBA00022737"/>
    </source>
</evidence>
<name>A0A1I0B406_9FIRM</name>
<protein>
    <submittedName>
        <fullName evidence="4">S-layer homology domain-containing protein</fullName>
    </submittedName>
</protein>
<accession>A0A1I0B406</accession>
<keyword evidence="5" id="KW-1185">Reference proteome</keyword>
<dbReference type="RefSeq" id="WP_090440725.1">
    <property type="nucleotide sequence ID" value="NZ_FOHU01000003.1"/>
</dbReference>